<keyword evidence="1" id="KW-0677">Repeat</keyword>
<evidence type="ECO:0000313" key="4">
    <source>
        <dbReference type="EMBL" id="CAD8136133.1"/>
    </source>
</evidence>
<dbReference type="AlphaFoldDB" id="A0A8S1S8P0"/>
<comment type="caution">
    <text evidence="4">The sequence shown here is derived from an EMBL/GenBank/DDBJ whole genome shotgun (WGS) entry which is preliminary data.</text>
</comment>
<feature type="coiled-coil region" evidence="2">
    <location>
        <begin position="673"/>
        <end position="707"/>
    </location>
</feature>
<feature type="region of interest" description="Disordered" evidence="3">
    <location>
        <begin position="491"/>
        <end position="510"/>
    </location>
</feature>
<feature type="compositionally biased region" description="Basic and acidic residues" evidence="3">
    <location>
        <begin position="607"/>
        <end position="619"/>
    </location>
</feature>
<feature type="region of interest" description="Disordered" evidence="3">
    <location>
        <begin position="836"/>
        <end position="855"/>
    </location>
</feature>
<dbReference type="InterPro" id="IPR003409">
    <property type="entry name" value="MORN"/>
</dbReference>
<feature type="coiled-coil region" evidence="2">
    <location>
        <begin position="999"/>
        <end position="1033"/>
    </location>
</feature>
<evidence type="ECO:0000313" key="5">
    <source>
        <dbReference type="Proteomes" id="UP000683925"/>
    </source>
</evidence>
<reference evidence="4" key="1">
    <citation type="submission" date="2021-01" db="EMBL/GenBank/DDBJ databases">
        <authorList>
            <consortium name="Genoscope - CEA"/>
            <person name="William W."/>
        </authorList>
    </citation>
    <scope>NUCLEOTIDE SEQUENCE</scope>
</reference>
<feature type="compositionally biased region" description="Polar residues" evidence="3">
    <location>
        <begin position="590"/>
        <end position="606"/>
    </location>
</feature>
<name>A0A8S1S8P0_PAROT</name>
<dbReference type="SMART" id="SM00698">
    <property type="entry name" value="MORN"/>
    <property type="match status" value="2"/>
</dbReference>
<dbReference type="OMA" id="LEMNIYF"/>
<proteinExistence type="predicted"/>
<keyword evidence="5" id="KW-1185">Reference proteome</keyword>
<evidence type="ECO:0000256" key="2">
    <source>
        <dbReference type="SAM" id="Coils"/>
    </source>
</evidence>
<evidence type="ECO:0000256" key="3">
    <source>
        <dbReference type="SAM" id="MobiDB-lite"/>
    </source>
</evidence>
<evidence type="ECO:0000256" key="1">
    <source>
        <dbReference type="ARBA" id="ARBA00022737"/>
    </source>
</evidence>
<keyword evidence="2" id="KW-0175">Coiled coil</keyword>
<dbReference type="PANTHER" id="PTHR46917:SF1">
    <property type="entry name" value="MORN REPEAT-CONTAINING PROTEIN 2"/>
    <property type="match status" value="1"/>
</dbReference>
<dbReference type="Pfam" id="PF02493">
    <property type="entry name" value="MORN"/>
    <property type="match status" value="4"/>
</dbReference>
<gene>
    <name evidence="4" type="ORF">POCTA_138.1.T0070233</name>
</gene>
<dbReference type="EMBL" id="CAJJDP010000006">
    <property type="protein sequence ID" value="CAD8136133.1"/>
    <property type="molecule type" value="Genomic_DNA"/>
</dbReference>
<organism evidence="4 5">
    <name type="scientific">Paramecium octaurelia</name>
    <dbReference type="NCBI Taxonomy" id="43137"/>
    <lineage>
        <taxon>Eukaryota</taxon>
        <taxon>Sar</taxon>
        <taxon>Alveolata</taxon>
        <taxon>Ciliophora</taxon>
        <taxon>Intramacronucleata</taxon>
        <taxon>Oligohymenophorea</taxon>
        <taxon>Peniculida</taxon>
        <taxon>Parameciidae</taxon>
        <taxon>Paramecium</taxon>
    </lineage>
</organism>
<sequence length="1096" mass="127547">MNNSGIIQIEFQNGIYQGQTGQNKYKQGMGVYIWEDGCAYYGEWKSDVIDGQGIFFIPPKTQIMGHFKKAQVNGNCVLSTSQGTYYGQWIKGLPVEFITANLQNLEMNIYFKNGKPIKHERKYTSKLEIPILKNKINDFLAIQQLELKNGSYYGITSKNQLNQMMPNGLGIFISSDGVICSGQFKDGFLNGVGRLQNQAGDVYTGQFEHGEYHGRGIYLSKKKDGLQWTKGIWELGDLIEAHQNGILKDVSSSKEIMFPYSDHKNHIQVQQPININEFKYFEELILTYIQKSVYYSTNTSPDVGKNHTKIARNYFSNSPKTSYEKISEILFGTKLQEEKQQAQKLKQIQQQKNIQLIQYYKDQCQQIEDTSKIQHFTTQSNEPKISHIKMKTHFIETSNMKEEIKRQVNNNFVLPNKIQEIKYLQILQQEQKAESQIKGSKNLKSERNNRIKTELQLKSQLYDDIKDKIQQNANIQEPLLVFKKQKTQYSPRIPQNQVISKTERNNSNQQQAIITKTSLKKQKSQNLSKHQCLANLISIKDNNLENDKLTFREKQNKEQGSIQGQKSQKNKQNYPQNQSSKIRKDFKIVENQTTIPQVQQKQSIETSSRRKQDIDETKKLSFSQQDFANNFDPIKSTEMKQSQQSNIEKDLKPIVNEKYDGDQNQISLIQKQQKYLEQIIDQQKQQLENLKKEQQFLDNEYQNFDIKSKFITITNGSIDSFDSNPQYSESFNQDFIKSVKDIMRFELKRKQGDSIKDSPHFEQSKITNNQQSLFSNDIQSFENVNYHDKTPNTIKISHEDYIQQKVDFPQSKKEIVSQRDLDDLLFENSQIKQSRLARRTKSSKYSTIKNQQENQKIQNNQSLQNHSFLQSQEQISKNFENNYMDFNKYGMHQDQIKKQNQEILIQENSINQNQGIHKKSISLIQLQDIQDVESQNHAIKQYDQGNNIKKNIKQESDKQLSMNSLKQIASPSQHSSCIQNNQQNKQIQYQMPQMSQNVQVSLQQEGKNTQQDIEDIKQQLEAQQQILVSLQNKILQSQPIKFTESKVQNVISHTKSKSELPNFHPDPRSSPIKKVIITKGQFPAFSIITPITPIRF</sequence>
<feature type="compositionally biased region" description="Polar residues" evidence="3">
    <location>
        <begin position="558"/>
        <end position="580"/>
    </location>
</feature>
<evidence type="ECO:0008006" key="6">
    <source>
        <dbReference type="Google" id="ProtNLM"/>
    </source>
</evidence>
<dbReference type="Proteomes" id="UP000683925">
    <property type="component" value="Unassembled WGS sequence"/>
</dbReference>
<feature type="region of interest" description="Disordered" evidence="3">
    <location>
        <begin position="553"/>
        <end position="622"/>
    </location>
</feature>
<dbReference type="OrthoDB" id="298840at2759"/>
<accession>A0A8S1S8P0</accession>
<dbReference type="InterPro" id="IPR052849">
    <property type="entry name" value="MORN_repeat_protein"/>
</dbReference>
<dbReference type="PANTHER" id="PTHR46917">
    <property type="entry name" value="MORN REPEAT-CONTAINING PROTEIN 2"/>
    <property type="match status" value="1"/>
</dbReference>
<protein>
    <recommendedName>
        <fullName evidence="6">MORN motif protein</fullName>
    </recommendedName>
</protein>